<dbReference type="RefSeq" id="WP_377081954.1">
    <property type="nucleotide sequence ID" value="NZ_JBJGEB010000015.1"/>
</dbReference>
<keyword evidence="1" id="KW-1133">Transmembrane helix</keyword>
<accession>A0ABW8Q756</accession>
<reference evidence="2 3" key="1">
    <citation type="submission" date="2024-11" db="EMBL/GenBank/DDBJ databases">
        <authorList>
            <person name="Mikucki A.G."/>
            <person name="Kahler C.M."/>
        </authorList>
    </citation>
    <scope>NUCLEOTIDE SEQUENCE [LARGE SCALE GENOMIC DNA]</scope>
    <source>
        <strain evidence="2 3">EXNM717</strain>
    </source>
</reference>
<proteinExistence type="predicted"/>
<dbReference type="Pfam" id="PF02325">
    <property type="entry name" value="CCB3_YggT"/>
    <property type="match status" value="1"/>
</dbReference>
<evidence type="ECO:0000256" key="1">
    <source>
        <dbReference type="SAM" id="Phobius"/>
    </source>
</evidence>
<sequence>MRGDLLILLSDGIVILCIARCLLQWAGLDANHPLARFCIQATDWLVKPIRKLVPPQGKWDVACILAGLLFYYAVFILIRLTASSEGFGGRVIAVNFIFAVLAMMKAAAYVLFIGLFVRMVLSIKKPYSPVSVSLQRIFDSVLRPFVFLRVGRYDFSGSVLALALWFWLGYVLPQLFRMLNLWLLQ</sequence>
<dbReference type="EMBL" id="JBJGEB010000015">
    <property type="protein sequence ID" value="MFK7642998.1"/>
    <property type="molecule type" value="Genomic_DNA"/>
</dbReference>
<name>A0ABW8Q756_9NEIS</name>
<evidence type="ECO:0000313" key="2">
    <source>
        <dbReference type="EMBL" id="MFK7642998.1"/>
    </source>
</evidence>
<keyword evidence="3" id="KW-1185">Reference proteome</keyword>
<dbReference type="InterPro" id="IPR003425">
    <property type="entry name" value="CCB3/YggT"/>
</dbReference>
<feature type="transmembrane region" description="Helical" evidence="1">
    <location>
        <begin position="92"/>
        <end position="117"/>
    </location>
</feature>
<gene>
    <name evidence="2" type="ORF">ACI43T_10980</name>
</gene>
<feature type="transmembrane region" description="Helical" evidence="1">
    <location>
        <begin position="59"/>
        <end position="80"/>
    </location>
</feature>
<organism evidence="2 3">
    <name type="scientific">Neisseria oralis</name>
    <dbReference type="NCBI Taxonomy" id="1107316"/>
    <lineage>
        <taxon>Bacteria</taxon>
        <taxon>Pseudomonadati</taxon>
        <taxon>Pseudomonadota</taxon>
        <taxon>Betaproteobacteria</taxon>
        <taxon>Neisseriales</taxon>
        <taxon>Neisseriaceae</taxon>
        <taxon>Neisseria</taxon>
    </lineage>
</organism>
<keyword evidence="1" id="KW-0472">Membrane</keyword>
<comment type="caution">
    <text evidence="2">The sequence shown here is derived from an EMBL/GenBank/DDBJ whole genome shotgun (WGS) entry which is preliminary data.</text>
</comment>
<keyword evidence="1" id="KW-0812">Transmembrane</keyword>
<protein>
    <submittedName>
        <fullName evidence="2">YggT family protein</fullName>
    </submittedName>
</protein>
<evidence type="ECO:0000313" key="3">
    <source>
        <dbReference type="Proteomes" id="UP001621964"/>
    </source>
</evidence>
<dbReference type="Proteomes" id="UP001621964">
    <property type="component" value="Unassembled WGS sequence"/>
</dbReference>
<feature type="transmembrane region" description="Helical" evidence="1">
    <location>
        <begin position="6"/>
        <end position="23"/>
    </location>
</feature>